<feature type="compositionally biased region" description="Polar residues" evidence="1">
    <location>
        <begin position="168"/>
        <end position="179"/>
    </location>
</feature>
<evidence type="ECO:0000259" key="4">
    <source>
        <dbReference type="Pfam" id="PF23403"/>
    </source>
</evidence>
<feature type="domain" description="LTI65/LTI78 NYQTKV repeat" evidence="3">
    <location>
        <begin position="217"/>
        <end position="271"/>
    </location>
</feature>
<sequence length="571" mass="60746">MNTQLDRPHHHELEPHDVGVLHTGAEGSTGEEEHHHHGGVKSVLKKVKQKAKKVKDTLKVHGHHDHHNVPDDHDLDEEEDDDVDEEMIQDPAIHGASATVAAGLGSGVAGKSSMQPDYYDGGYSAADPMKMTPLEATGENRGGLLEAGENRGGQGRKLADIKEEPFSPFNSPVTISTLPMKTENPKGNEPAARAFVARREEDRGHPQITMDEVITGGLEQDPHAPKGSSGAASSPSNHQTKTLDRTDAGGQEAGIPLTVLESLEKAHISDEGRNEDHGLRRRTRDDVASALPTGSHNQFSPEGTRPQSISNFESAKHEDKMSGGTDHNPSSYSDKISSATAAIADKAISAKNVVASKLGYGSNTTGEQRHHQPDAGAASNLASPVEYGKKVAATVTEKLTPVYETVTSTVASAGNTVMAKVHGGGGGARDVVVTESEGERKGQQDKGVSVRDYLVEKLKPTEDDKALSDAISESLPWRRKADNAGGESKPMGRVTETEEVKMRLGETAYDDRRREAATVENSSVSVPEVGGVAGKLKGAVESWFGKGQQQQQQQHPPPSFGDQSIGSTTGN</sequence>
<evidence type="ECO:0000259" key="3">
    <source>
        <dbReference type="Pfam" id="PF23402"/>
    </source>
</evidence>
<organism evidence="5 6">
    <name type="scientific">Linum trigynum</name>
    <dbReference type="NCBI Taxonomy" id="586398"/>
    <lineage>
        <taxon>Eukaryota</taxon>
        <taxon>Viridiplantae</taxon>
        <taxon>Streptophyta</taxon>
        <taxon>Embryophyta</taxon>
        <taxon>Tracheophyta</taxon>
        <taxon>Spermatophyta</taxon>
        <taxon>Magnoliopsida</taxon>
        <taxon>eudicotyledons</taxon>
        <taxon>Gunneridae</taxon>
        <taxon>Pentapetalae</taxon>
        <taxon>rosids</taxon>
        <taxon>fabids</taxon>
        <taxon>Malpighiales</taxon>
        <taxon>Linaceae</taxon>
        <taxon>Linum</taxon>
    </lineage>
</organism>
<feature type="compositionally biased region" description="Basic and acidic residues" evidence="1">
    <location>
        <begin position="1"/>
        <end position="19"/>
    </location>
</feature>
<feature type="compositionally biased region" description="Polar residues" evidence="1">
    <location>
        <begin position="561"/>
        <end position="571"/>
    </location>
</feature>
<evidence type="ECO:0008006" key="7">
    <source>
        <dbReference type="Google" id="ProtNLM"/>
    </source>
</evidence>
<dbReference type="GO" id="GO:0006950">
    <property type="term" value="P:response to stress"/>
    <property type="evidence" value="ECO:0007669"/>
    <property type="project" value="TreeGrafter"/>
</dbReference>
<dbReference type="EMBL" id="OZ034815">
    <property type="protein sequence ID" value="CAL1365772.1"/>
    <property type="molecule type" value="Genomic_DNA"/>
</dbReference>
<dbReference type="Pfam" id="PF23403">
    <property type="entry name" value="LTI65_LTI78_N"/>
    <property type="match status" value="1"/>
</dbReference>
<proteinExistence type="predicted"/>
<protein>
    <recommendedName>
        <fullName evidence="7">Low-temperature-induced 65 kDa protein</fullName>
    </recommendedName>
</protein>
<keyword evidence="6" id="KW-1185">Reference proteome</keyword>
<dbReference type="InterPro" id="IPR037491">
    <property type="entry name" value="LTI78/LTI65"/>
</dbReference>
<dbReference type="Pfam" id="PF23402">
    <property type="entry name" value="LTI65_LTI78_NYQTKV"/>
    <property type="match status" value="1"/>
</dbReference>
<feature type="compositionally biased region" description="Basic residues" evidence="1">
    <location>
        <begin position="36"/>
        <end position="53"/>
    </location>
</feature>
<dbReference type="PANTHER" id="PTHR33836:SF1">
    <property type="entry name" value="LOW-TEMPERATURE-INDUCED 65 KDA PROTEIN-RELATED"/>
    <property type="match status" value="1"/>
</dbReference>
<dbReference type="InterPro" id="IPR057058">
    <property type="entry name" value="LTI65_LTI78_NYQTKV"/>
</dbReference>
<dbReference type="AlphaFoldDB" id="A0AAV2D359"/>
<name>A0AAV2D359_9ROSI</name>
<feature type="domain" description="LTI65/LTI78 N-terminal" evidence="4">
    <location>
        <begin position="36"/>
        <end position="98"/>
    </location>
</feature>
<feature type="compositionally biased region" description="Basic and acidic residues" evidence="1">
    <location>
        <begin position="495"/>
        <end position="517"/>
    </location>
</feature>
<feature type="domain" description="LTI65/LTI78 PGEED repeat" evidence="2">
    <location>
        <begin position="445"/>
        <end position="475"/>
    </location>
</feature>
<dbReference type="PANTHER" id="PTHR33836">
    <property type="entry name" value="LOW-TEMPERATURE-INDUCED 65 KDA PROTEIN-RELATED"/>
    <property type="match status" value="1"/>
</dbReference>
<dbReference type="InterPro" id="IPR056605">
    <property type="entry name" value="LTI65_LTI78_N"/>
</dbReference>
<evidence type="ECO:0000256" key="1">
    <source>
        <dbReference type="SAM" id="MobiDB-lite"/>
    </source>
</evidence>
<dbReference type="Proteomes" id="UP001497516">
    <property type="component" value="Chromosome 2"/>
</dbReference>
<feature type="region of interest" description="Disordered" evidence="1">
    <location>
        <begin position="421"/>
        <end position="448"/>
    </location>
</feature>
<dbReference type="Pfam" id="PF23399">
    <property type="entry name" value="LTI65_PGEED"/>
    <property type="match status" value="1"/>
</dbReference>
<feature type="region of interest" description="Disordered" evidence="1">
    <location>
        <begin position="540"/>
        <end position="571"/>
    </location>
</feature>
<evidence type="ECO:0000313" key="5">
    <source>
        <dbReference type="EMBL" id="CAL1365772.1"/>
    </source>
</evidence>
<feature type="compositionally biased region" description="Basic and acidic residues" evidence="1">
    <location>
        <begin position="262"/>
        <end position="287"/>
    </location>
</feature>
<dbReference type="Pfam" id="PF07918">
    <property type="entry name" value="CAP160"/>
    <property type="match status" value="1"/>
</dbReference>
<dbReference type="InterPro" id="IPR057059">
    <property type="entry name" value="LTI65/LTI78_PGEED"/>
</dbReference>
<evidence type="ECO:0000313" key="6">
    <source>
        <dbReference type="Proteomes" id="UP001497516"/>
    </source>
</evidence>
<feature type="compositionally biased region" description="Low complexity" evidence="1">
    <location>
        <begin position="225"/>
        <end position="236"/>
    </location>
</feature>
<dbReference type="GO" id="GO:0009737">
    <property type="term" value="P:response to abscisic acid"/>
    <property type="evidence" value="ECO:0007669"/>
    <property type="project" value="InterPro"/>
</dbReference>
<gene>
    <name evidence="5" type="ORF">LTRI10_LOCUS10329</name>
</gene>
<feature type="region of interest" description="Disordered" evidence="1">
    <location>
        <begin position="477"/>
        <end position="523"/>
    </location>
</feature>
<dbReference type="InterPro" id="IPR012418">
    <property type="entry name" value="CAP160"/>
</dbReference>
<feature type="region of interest" description="Disordered" evidence="1">
    <location>
        <begin position="217"/>
        <end position="334"/>
    </location>
</feature>
<accession>A0AAV2D359</accession>
<evidence type="ECO:0000259" key="2">
    <source>
        <dbReference type="Pfam" id="PF23399"/>
    </source>
</evidence>
<feature type="region of interest" description="Disordered" evidence="1">
    <location>
        <begin position="164"/>
        <end position="190"/>
    </location>
</feature>
<feature type="region of interest" description="Disordered" evidence="1">
    <location>
        <begin position="359"/>
        <end position="381"/>
    </location>
</feature>
<reference evidence="5 6" key="1">
    <citation type="submission" date="2024-04" db="EMBL/GenBank/DDBJ databases">
        <authorList>
            <person name="Fracassetti M."/>
        </authorList>
    </citation>
    <scope>NUCLEOTIDE SEQUENCE [LARGE SCALE GENOMIC DNA]</scope>
</reference>
<feature type="region of interest" description="Disordered" evidence="1">
    <location>
        <begin position="1"/>
        <end position="79"/>
    </location>
</feature>
<feature type="compositionally biased region" description="Polar residues" evidence="1">
    <location>
        <begin position="292"/>
        <end position="313"/>
    </location>
</feature>